<keyword evidence="1" id="KW-1133">Transmembrane helix</keyword>
<protein>
    <submittedName>
        <fullName evidence="2">Uncharacterized protein</fullName>
    </submittedName>
</protein>
<keyword evidence="1" id="KW-0812">Transmembrane</keyword>
<evidence type="ECO:0000313" key="3">
    <source>
        <dbReference type="Proteomes" id="UP000220006"/>
    </source>
</evidence>
<evidence type="ECO:0000313" key="2">
    <source>
        <dbReference type="EMBL" id="PEC19348.1"/>
    </source>
</evidence>
<reference evidence="2 3" key="1">
    <citation type="submission" date="2017-09" db="EMBL/GenBank/DDBJ databases">
        <title>Large-scale bioinformatics analysis of Bacillus genomes uncovers conserved roles of natural products in bacterial physiology.</title>
        <authorList>
            <consortium name="Agbiome Team Llc"/>
            <person name="Bleich R.M."/>
            <person name="Grubbs K.J."/>
            <person name="Santa Maria K.C."/>
            <person name="Allen S.E."/>
            <person name="Farag S."/>
            <person name="Shank E.A."/>
            <person name="Bowers A."/>
        </authorList>
    </citation>
    <scope>NUCLEOTIDE SEQUENCE [LARGE SCALE GENOMIC DNA]</scope>
    <source>
        <strain evidence="2 3">AFS096845</strain>
    </source>
</reference>
<accession>A0A2A7HQV9</accession>
<dbReference type="Proteomes" id="UP000220006">
    <property type="component" value="Unassembled WGS sequence"/>
</dbReference>
<sequence length="33" mass="3723">MEHNQNGILALIVLFLGLVFFVGGMVYHLWGSF</sequence>
<organism evidence="2 3">
    <name type="scientific">Bacillus cereus</name>
    <dbReference type="NCBI Taxonomy" id="1396"/>
    <lineage>
        <taxon>Bacteria</taxon>
        <taxon>Bacillati</taxon>
        <taxon>Bacillota</taxon>
        <taxon>Bacilli</taxon>
        <taxon>Bacillales</taxon>
        <taxon>Bacillaceae</taxon>
        <taxon>Bacillus</taxon>
        <taxon>Bacillus cereus group</taxon>
    </lineage>
</organism>
<name>A0A2A7HQV9_BACCE</name>
<dbReference type="EMBL" id="NVLK01000070">
    <property type="protein sequence ID" value="PEC19348.1"/>
    <property type="molecule type" value="Genomic_DNA"/>
</dbReference>
<dbReference type="AlphaFoldDB" id="A0A2A7HQV9"/>
<comment type="caution">
    <text evidence="2">The sequence shown here is derived from an EMBL/GenBank/DDBJ whole genome shotgun (WGS) entry which is preliminary data.</text>
</comment>
<keyword evidence="1" id="KW-0472">Membrane</keyword>
<evidence type="ECO:0000256" key="1">
    <source>
        <dbReference type="SAM" id="Phobius"/>
    </source>
</evidence>
<proteinExistence type="predicted"/>
<feature type="transmembrane region" description="Helical" evidence="1">
    <location>
        <begin position="7"/>
        <end position="30"/>
    </location>
</feature>
<gene>
    <name evidence="2" type="ORF">COM96_25500</name>
</gene>